<sequence length="659" mass="75431">MASYNVGDFIIKDDHQYQITNINKQNFVFLEDTFTNAKLKYSKRDLNDLLFLGRAEVVSSDPRYNDLHSENAKDFHSYSEEDKKIARDRFKFVRAFQESGIKGCSNKKPIRDLIADVAMEIGHEIISWRTLKRWVDQHDVYGIRGLVPQTKKKGNRKPRKPNKIEELIVEALEEYKNKTRPTFTTAHEYLSDQIILHNKEIDDGEREDERLPSFSYQSFILRAKKIAPASLLEAYVGKSEASKKNRVSRKPDEALYILDRAEIDHTTGDCFVVDDVTALPLGRPYVSAVLDKKSECILGCYIGFESPSFVSVARAMKHAISDKSAFLKQFSSVEGDWPCRGAFIEIAYDRGKEFDSDLLEDALYDLNITGRGNPAGMPWYKGAVESFFYTLNKKFLDNKPGKVFSNLFVSNEYDPEKNAVISLSDFLEAFYVWVVDVYMRSPHGKDKVVPYAVWKLEEKYVDIEPIPPKKLDLALSENKTRTNRGDGIVWDTIKYDNGFLLALRKQYGNQLLTCKRNREDLSVIHVLNPADEKFYPVEAVDQEYTKGLTYFQNNICRRYRDKLAKESTDEVSLALARQKIREIFNNSVLSSRKKKLAHSKAAARFNDLGQNKVGENTLVNSSSEKSRPSKISTPKGDITPPISNSEFLAAFKDKNDGRK</sequence>
<feature type="domain" description="Integrase catalytic" evidence="2">
    <location>
        <begin position="247"/>
        <end position="458"/>
    </location>
</feature>
<dbReference type="STRING" id="641665.GCA_002104455_01842"/>
<dbReference type="InterPro" id="IPR036397">
    <property type="entry name" value="RNaseH_sf"/>
</dbReference>
<dbReference type="AlphaFoldDB" id="A0A1H7IYX5"/>
<gene>
    <name evidence="3" type="ORF">SAMN05216262_10291</name>
</gene>
<proteinExistence type="predicted"/>
<dbReference type="InterPro" id="IPR001584">
    <property type="entry name" value="Integrase_cat-core"/>
</dbReference>
<feature type="region of interest" description="Disordered" evidence="1">
    <location>
        <begin position="613"/>
        <end position="644"/>
    </location>
</feature>
<dbReference type="RefSeq" id="WP_085283791.1">
    <property type="nucleotide sequence ID" value="NZ_FOBI01000002.1"/>
</dbReference>
<reference evidence="4" key="1">
    <citation type="submission" date="2016-10" db="EMBL/GenBank/DDBJ databases">
        <authorList>
            <person name="Varghese N."/>
            <person name="Submissions S."/>
        </authorList>
    </citation>
    <scope>NUCLEOTIDE SEQUENCE [LARGE SCALE GENOMIC DNA]</scope>
    <source>
        <strain evidence="4">CGMCC 1.9127</strain>
    </source>
</reference>
<protein>
    <submittedName>
        <fullName evidence="3">Putative transposase</fullName>
    </submittedName>
</protein>
<dbReference type="Gene3D" id="3.30.420.10">
    <property type="entry name" value="Ribonuclease H-like superfamily/Ribonuclease H"/>
    <property type="match status" value="1"/>
</dbReference>
<dbReference type="GO" id="GO:0003676">
    <property type="term" value="F:nucleic acid binding"/>
    <property type="evidence" value="ECO:0007669"/>
    <property type="project" value="InterPro"/>
</dbReference>
<organism evidence="3 4">
    <name type="scientific">Colwellia chukchiensis</name>
    <dbReference type="NCBI Taxonomy" id="641665"/>
    <lineage>
        <taxon>Bacteria</taxon>
        <taxon>Pseudomonadati</taxon>
        <taxon>Pseudomonadota</taxon>
        <taxon>Gammaproteobacteria</taxon>
        <taxon>Alteromonadales</taxon>
        <taxon>Colwelliaceae</taxon>
        <taxon>Colwellia</taxon>
    </lineage>
</organism>
<accession>A0A1H7IYX5</accession>
<dbReference type="PROSITE" id="PS50994">
    <property type="entry name" value="INTEGRASE"/>
    <property type="match status" value="1"/>
</dbReference>
<dbReference type="OrthoDB" id="501284at2"/>
<dbReference type="InterPro" id="IPR012337">
    <property type="entry name" value="RNaseH-like_sf"/>
</dbReference>
<dbReference type="GO" id="GO:0015074">
    <property type="term" value="P:DNA integration"/>
    <property type="evidence" value="ECO:0007669"/>
    <property type="project" value="InterPro"/>
</dbReference>
<evidence type="ECO:0000313" key="4">
    <source>
        <dbReference type="Proteomes" id="UP000199297"/>
    </source>
</evidence>
<dbReference type="SUPFAM" id="SSF53098">
    <property type="entry name" value="Ribonuclease H-like"/>
    <property type="match status" value="1"/>
</dbReference>
<name>A0A1H7IYX5_9GAMM</name>
<dbReference type="EMBL" id="FOBI01000002">
    <property type="protein sequence ID" value="SEK67608.1"/>
    <property type="molecule type" value="Genomic_DNA"/>
</dbReference>
<keyword evidence="4" id="KW-1185">Reference proteome</keyword>
<evidence type="ECO:0000256" key="1">
    <source>
        <dbReference type="SAM" id="MobiDB-lite"/>
    </source>
</evidence>
<evidence type="ECO:0000313" key="3">
    <source>
        <dbReference type="EMBL" id="SEK67608.1"/>
    </source>
</evidence>
<dbReference type="Proteomes" id="UP000199297">
    <property type="component" value="Unassembled WGS sequence"/>
</dbReference>
<evidence type="ECO:0000259" key="2">
    <source>
        <dbReference type="PROSITE" id="PS50994"/>
    </source>
</evidence>